<evidence type="ECO:0000313" key="2">
    <source>
        <dbReference type="EMBL" id="RLN31057.1"/>
    </source>
</evidence>
<dbReference type="PANTHER" id="PTHR36885">
    <property type="entry name" value="EXPRESSED PROTEIN"/>
    <property type="match status" value="1"/>
</dbReference>
<evidence type="ECO:0000313" key="3">
    <source>
        <dbReference type="Proteomes" id="UP000275267"/>
    </source>
</evidence>
<name>A0A3L6T3B5_PANMI</name>
<sequence>MAATACYGARRLSDLLREQQEPFLEAPQRRSPVDACGRRLRELCALTKRRKVSVSVTDGAGGVTALGRSLLCGGNKTATNALLWGDLAGCFACGARQRFRRLPRAGDFDGRCDVASELDGGGDALDGGRQLSPVSVLELQSDEESPVLSHWDEDDDDKPSTSASSPPSDHDQLPGAATPCPTFFASNGKIRAMEAELEGNSKRLQRKSDYSALEEMERATVSGWERIAADISRIPSLVALDLSGSAREWSRVAGDEEARRVGQSIEAMIFEEVRWEAVRDMICLREF</sequence>
<feature type="region of interest" description="Disordered" evidence="1">
    <location>
        <begin position="140"/>
        <end position="179"/>
    </location>
</feature>
<comment type="caution">
    <text evidence="2">The sequence shown here is derived from an EMBL/GenBank/DDBJ whole genome shotgun (WGS) entry which is preliminary data.</text>
</comment>
<gene>
    <name evidence="2" type="ORF">C2845_PM05G00480</name>
</gene>
<reference evidence="3" key="1">
    <citation type="journal article" date="2019" name="Nat. Commun.">
        <title>The genome of broomcorn millet.</title>
        <authorList>
            <person name="Zou C."/>
            <person name="Miki D."/>
            <person name="Li D."/>
            <person name="Tang Q."/>
            <person name="Xiao L."/>
            <person name="Rajput S."/>
            <person name="Deng P."/>
            <person name="Jia W."/>
            <person name="Huang R."/>
            <person name="Zhang M."/>
            <person name="Sun Y."/>
            <person name="Hu J."/>
            <person name="Fu X."/>
            <person name="Schnable P.S."/>
            <person name="Li F."/>
            <person name="Zhang H."/>
            <person name="Feng B."/>
            <person name="Zhu X."/>
            <person name="Liu R."/>
            <person name="Schnable J.C."/>
            <person name="Zhu J.-K."/>
            <person name="Zhang H."/>
        </authorList>
    </citation>
    <scope>NUCLEOTIDE SEQUENCE [LARGE SCALE GENOMIC DNA]</scope>
</reference>
<dbReference type="PANTHER" id="PTHR36885:SF6">
    <property type="entry name" value="DUF4378 DOMAIN-CONTAINING PROTEIN"/>
    <property type="match status" value="1"/>
</dbReference>
<organism evidence="2 3">
    <name type="scientific">Panicum miliaceum</name>
    <name type="common">Proso millet</name>
    <name type="synonym">Broomcorn millet</name>
    <dbReference type="NCBI Taxonomy" id="4540"/>
    <lineage>
        <taxon>Eukaryota</taxon>
        <taxon>Viridiplantae</taxon>
        <taxon>Streptophyta</taxon>
        <taxon>Embryophyta</taxon>
        <taxon>Tracheophyta</taxon>
        <taxon>Spermatophyta</taxon>
        <taxon>Magnoliopsida</taxon>
        <taxon>Liliopsida</taxon>
        <taxon>Poales</taxon>
        <taxon>Poaceae</taxon>
        <taxon>PACMAD clade</taxon>
        <taxon>Panicoideae</taxon>
        <taxon>Panicodae</taxon>
        <taxon>Paniceae</taxon>
        <taxon>Panicinae</taxon>
        <taxon>Panicum</taxon>
        <taxon>Panicum sect. Panicum</taxon>
    </lineage>
</organism>
<evidence type="ECO:0008006" key="4">
    <source>
        <dbReference type="Google" id="ProtNLM"/>
    </source>
</evidence>
<dbReference type="OrthoDB" id="642320at2759"/>
<keyword evidence="3" id="KW-1185">Reference proteome</keyword>
<evidence type="ECO:0000256" key="1">
    <source>
        <dbReference type="SAM" id="MobiDB-lite"/>
    </source>
</evidence>
<dbReference type="Proteomes" id="UP000275267">
    <property type="component" value="Unassembled WGS sequence"/>
</dbReference>
<dbReference type="AlphaFoldDB" id="A0A3L6T3B5"/>
<proteinExistence type="predicted"/>
<protein>
    <recommendedName>
        <fullName evidence="4">DUF4378 domain-containing protein</fullName>
    </recommendedName>
</protein>
<dbReference type="EMBL" id="PQIB02000003">
    <property type="protein sequence ID" value="RLN31057.1"/>
    <property type="molecule type" value="Genomic_DNA"/>
</dbReference>
<accession>A0A3L6T3B5</accession>